<reference evidence="1 2" key="1">
    <citation type="submission" date="2013-07" db="EMBL/GenBank/DDBJ databases">
        <title>The Genome Sequence of Cryptococcus heveanensis BCC8398.</title>
        <authorList>
            <consortium name="The Broad Institute Genome Sequencing Platform"/>
            <person name="Cuomo C."/>
            <person name="Litvintseva A."/>
            <person name="Chen Y."/>
            <person name="Heitman J."/>
            <person name="Sun S."/>
            <person name="Springer D."/>
            <person name="Dromer F."/>
            <person name="Young S.K."/>
            <person name="Zeng Q."/>
            <person name="Gargeya S."/>
            <person name="Fitzgerald M."/>
            <person name="Abouelleil A."/>
            <person name="Alvarado L."/>
            <person name="Berlin A.M."/>
            <person name="Chapman S.B."/>
            <person name="Dewar J."/>
            <person name="Goldberg J."/>
            <person name="Griggs A."/>
            <person name="Gujja S."/>
            <person name="Hansen M."/>
            <person name="Howarth C."/>
            <person name="Imamovic A."/>
            <person name="Larimer J."/>
            <person name="McCowan C."/>
            <person name="Murphy C."/>
            <person name="Pearson M."/>
            <person name="Priest M."/>
            <person name="Roberts A."/>
            <person name="Saif S."/>
            <person name="Shea T."/>
            <person name="Sykes S."/>
            <person name="Wortman J."/>
            <person name="Nusbaum C."/>
            <person name="Birren B."/>
        </authorList>
    </citation>
    <scope>NUCLEOTIDE SEQUENCE [LARGE SCALE GENOMIC DNA]</scope>
    <source>
        <strain evidence="1 2">BCC8398</strain>
    </source>
</reference>
<protein>
    <submittedName>
        <fullName evidence="1">Uncharacterized protein</fullName>
    </submittedName>
</protein>
<accession>A0A1B9GNF5</accession>
<gene>
    <name evidence="1" type="ORF">I316_05693</name>
</gene>
<evidence type="ECO:0000313" key="2">
    <source>
        <dbReference type="Proteomes" id="UP000092666"/>
    </source>
</evidence>
<dbReference type="AlphaFoldDB" id="A0A1B9GNF5"/>
<dbReference type="Proteomes" id="UP000092666">
    <property type="component" value="Unassembled WGS sequence"/>
</dbReference>
<evidence type="ECO:0000313" key="1">
    <source>
        <dbReference type="EMBL" id="OCF32513.1"/>
    </source>
</evidence>
<dbReference type="EMBL" id="KI669507">
    <property type="protein sequence ID" value="OCF32513.1"/>
    <property type="molecule type" value="Genomic_DNA"/>
</dbReference>
<name>A0A1B9GNF5_9TREE</name>
<keyword evidence="2" id="KW-1185">Reference proteome</keyword>
<proteinExistence type="predicted"/>
<organism evidence="1 2">
    <name type="scientific">Kwoniella heveanensis BCC8398</name>
    <dbReference type="NCBI Taxonomy" id="1296120"/>
    <lineage>
        <taxon>Eukaryota</taxon>
        <taxon>Fungi</taxon>
        <taxon>Dikarya</taxon>
        <taxon>Basidiomycota</taxon>
        <taxon>Agaricomycotina</taxon>
        <taxon>Tremellomycetes</taxon>
        <taxon>Tremellales</taxon>
        <taxon>Cryptococcaceae</taxon>
        <taxon>Kwoniella</taxon>
    </lineage>
</organism>
<sequence>MRKAESCTPSNDSATNTLQNNCDSCATFNRAVSTTPGANGRLLKLIELSDRYFSGPSSRTLDQQQISGSRPSTTSVTQVSVIPKLVRSEVYTILDTEPFRNDKGRFSDWFDSLDGLPEPKCCLHSKPEPESFYQLDTYSNQARDSVAADVTSGPNGPTETVDCQSWTESATSLGEAAVGWLRKTRRAASSVLMGDDDAPMLPR</sequence>
<reference evidence="2" key="2">
    <citation type="submission" date="2013-12" db="EMBL/GenBank/DDBJ databases">
        <title>Evolution of pathogenesis and genome organization in the Tremellales.</title>
        <authorList>
            <person name="Cuomo C."/>
            <person name="Litvintseva A."/>
            <person name="Heitman J."/>
            <person name="Chen Y."/>
            <person name="Sun S."/>
            <person name="Springer D."/>
            <person name="Dromer F."/>
            <person name="Young S."/>
            <person name="Zeng Q."/>
            <person name="Chapman S."/>
            <person name="Gujja S."/>
            <person name="Saif S."/>
            <person name="Birren B."/>
        </authorList>
    </citation>
    <scope>NUCLEOTIDE SEQUENCE [LARGE SCALE GENOMIC DNA]</scope>
    <source>
        <strain evidence="2">BCC8398</strain>
    </source>
</reference>